<organism evidence="1 2">
    <name type="scientific">Phytophthora kernoviae</name>
    <dbReference type="NCBI Taxonomy" id="325452"/>
    <lineage>
        <taxon>Eukaryota</taxon>
        <taxon>Sar</taxon>
        <taxon>Stramenopiles</taxon>
        <taxon>Oomycota</taxon>
        <taxon>Peronosporomycetes</taxon>
        <taxon>Peronosporales</taxon>
        <taxon>Peronosporaceae</taxon>
        <taxon>Phytophthora</taxon>
    </lineage>
</organism>
<accession>A0A3F2RTT1</accession>
<dbReference type="Proteomes" id="UP000277300">
    <property type="component" value="Unassembled WGS sequence"/>
</dbReference>
<gene>
    <name evidence="1" type="ORF">BBP00_00004343</name>
</gene>
<dbReference type="SUPFAM" id="SSF52833">
    <property type="entry name" value="Thioredoxin-like"/>
    <property type="match status" value="1"/>
</dbReference>
<proteinExistence type="predicted"/>
<comment type="caution">
    <text evidence="1">The sequence shown here is derived from an EMBL/GenBank/DDBJ whole genome shotgun (WGS) entry which is preliminary data.</text>
</comment>
<dbReference type="EMBL" id="MBDO02000104">
    <property type="protein sequence ID" value="RLN63078.1"/>
    <property type="molecule type" value="Genomic_DNA"/>
</dbReference>
<dbReference type="AlphaFoldDB" id="A0A3F2RTT1"/>
<dbReference type="Gene3D" id="3.40.30.10">
    <property type="entry name" value="Glutaredoxin"/>
    <property type="match status" value="1"/>
</dbReference>
<dbReference type="InterPro" id="IPR036249">
    <property type="entry name" value="Thioredoxin-like_sf"/>
</dbReference>
<evidence type="ECO:0008006" key="3">
    <source>
        <dbReference type="Google" id="ProtNLM"/>
    </source>
</evidence>
<sequence length="91" mass="10445">MPKALTVLAVCEYWDRKSVSKNELFHSDEFQAISRDCLIPVFKDGHFVFIEGITIITYLADKFKWTGLNPKDVPRWTSSCTGSKRLALLHL</sequence>
<evidence type="ECO:0000313" key="1">
    <source>
        <dbReference type="EMBL" id="RLN63078.1"/>
    </source>
</evidence>
<evidence type="ECO:0000313" key="2">
    <source>
        <dbReference type="Proteomes" id="UP000277300"/>
    </source>
</evidence>
<name>A0A3F2RTT1_9STRA</name>
<dbReference type="OrthoDB" id="2309723at2759"/>
<reference evidence="1 2" key="1">
    <citation type="submission" date="2018-07" db="EMBL/GenBank/DDBJ databases">
        <title>Genome sequencing of oomycete isolates from Chile give support for New Zealand origin for Phytophthora kernoviae and make available the first Nothophytophthora sp. genome.</title>
        <authorList>
            <person name="Studholme D.J."/>
            <person name="Sanfuentes E."/>
            <person name="Panda P."/>
            <person name="Hill R."/>
            <person name="Sambles C."/>
            <person name="Grant M."/>
            <person name="Williams N.M."/>
            <person name="Mcdougal R.L."/>
        </authorList>
    </citation>
    <scope>NUCLEOTIDE SEQUENCE [LARGE SCALE GENOMIC DNA]</scope>
    <source>
        <strain evidence="1">Chile6</strain>
    </source>
</reference>
<protein>
    <recommendedName>
        <fullName evidence="3">GST N-terminal domain-containing protein</fullName>
    </recommendedName>
</protein>